<dbReference type="PANTHER" id="PTHR48446">
    <property type="entry name" value="DNA-DIRECTED RNA POLYMERASE SUBUNIT BETA' N-TERMINAL SECTION"/>
    <property type="match status" value="1"/>
</dbReference>
<evidence type="ECO:0000256" key="1">
    <source>
        <dbReference type="ARBA" id="ARBA00004123"/>
    </source>
</evidence>
<evidence type="ECO:0000256" key="11">
    <source>
        <dbReference type="ARBA" id="ARBA00023242"/>
    </source>
</evidence>
<dbReference type="InterPro" id="IPR007066">
    <property type="entry name" value="RNA_pol_Rpb1_3"/>
</dbReference>
<evidence type="ECO:0000259" key="15">
    <source>
        <dbReference type="SMART" id="SM00663"/>
    </source>
</evidence>
<evidence type="ECO:0000256" key="4">
    <source>
        <dbReference type="ARBA" id="ARBA00022478"/>
    </source>
</evidence>
<dbReference type="Pfam" id="PF04998">
    <property type="entry name" value="RNA_pol_Rpb1_5"/>
    <property type="match status" value="1"/>
</dbReference>
<sequence length="1439" mass="159302">MYHNAGSQQSTAAVATTPPSYHPLLDAANAGAVAAAAAAAAHGGVSDIYTSGLMQDPDTFSSLKMPKEQFRGADLIKKISHVEFSISSPEEIQQESHLRIVSKNLYQGQRRPVPYGVLDRRMGVSSKDATCETCGQGLNECIGHFGFLDLALPVFHIGHFRSTINILQTICRSCSHVMLKESDKYIYSKKLLNPNFSYLAKKALHAQILNKAKKQLKCPHCNATNGGVKKGPGLLKILHDPNKGKKADALLSKNLDELLQATDANRELNQVLTNYNQVEELNPLTVLELFKAIPKSDIALLGMTSDGASPTNLIVTRVFVPPVCIRPSVISEVKAGTTEDDLTMKQSEILLINDVIQKHMTGGGKIELIQEDWDFLQLHVALYFHSEISGIPLNMAPKKTTRGLVQRLKGKQGRFRGNLSGKRVDFSGRTVISPDPNLMINQVGVPERVAKILTYPERVNPANIHNMKELVKNGPNVHPGANYVQQKGSTFKKYLAYGNRDKVAHDLKCGDIVERHLCDGDIVLFNRQPSLHKMSIMCHQAKVQPQRTFRFNECACTPYNADFDGDEMNLHLPQTEEARAEALVLMGNSSNLVTPKNGEILIAATQDFITGGYLLTQKDEFLTKEQAMQLAVCILAGPDANMKIDMPPPTILKPRKLWTGKQIFSLLLRPNKKCPVKVNLITKGRNYTTNYDLCVKDSWVNIRNSELLCGSMDKSTLGSGTKNCVFYVILRDFGESYATKCMWRLAKIASYFIQNRGFSFGISDVTPSAKLLEEKQKLLEKGYAKCDEYILEMKKGTLQCQPGCTPEQTLEAVMLRELSSIREQAAKACFRELHPTNSALIMALSGSKGSNINISQMIACVGQQAINGKRVPNGFENRALPHFEKFSSIPAARGFVQSSFFSGLTPTEFFFHTMAGREGLVDTAVKTAETGYLQRRLCLEDLVVHYDGSVRNTIGEIVELIYGGDGLDPVYMEIKNKPVDLVRQMNHLRAVHPYRNEKPLKAEQIISKTKEILGEEEFISSREDFRETVVSFINKVAEKIQQIQDKYAKHHKLGQEIERLTEGQIRTFMRWVNDKYNRAVTEPGTAVGAVAAQSIGEPGTQMTLKTFHFAGVSSMNITQGVPRIVEIINATKAISTPIITAEINNNTNIEFARKVKARIEKTTLGEISSYIEEVYRSNNCYLIIRLDLNRIKVLGLEINAETIRYSICTSKLRIKPALVDIVGSSIIVVRVDSSKYGAALNAELQRLSTTVQNVIVAGLPKISRAVIAVDDSRQPATYKLCIEGAGLRDVMATYGVIGTRTKSNNISEVYSTLGIEAARTTIMSEVTEVMEGHGMSVDHRHIMLLASQMTSRGDVLGVTRHGLAKMRESVFNLASFEKTSDHLFDAAYFGQTDAVDGVSERIILGMPASIGTGLFKLVHNHEETTLPEVQPPIFSSWAT</sequence>
<evidence type="ECO:0000256" key="8">
    <source>
        <dbReference type="ARBA" id="ARBA00022833"/>
    </source>
</evidence>
<evidence type="ECO:0000256" key="6">
    <source>
        <dbReference type="ARBA" id="ARBA00022695"/>
    </source>
</evidence>
<protein>
    <recommendedName>
        <fullName evidence="14">DNA-directed RNA polymerase subunit</fullName>
        <ecNumber evidence="14">2.7.7.6</ecNumber>
    </recommendedName>
</protein>
<dbReference type="Gene3D" id="1.10.150.390">
    <property type="match status" value="1"/>
</dbReference>
<dbReference type="GO" id="GO:0000428">
    <property type="term" value="C:DNA-directed RNA polymerase complex"/>
    <property type="evidence" value="ECO:0007669"/>
    <property type="project" value="UniProtKB-KW"/>
</dbReference>
<dbReference type="InterPro" id="IPR038120">
    <property type="entry name" value="Rpb1_funnel_sf"/>
</dbReference>
<dbReference type="VEuPathDB" id="VectorBase:GMOY010141"/>
<comment type="similarity">
    <text evidence="2 14">Belongs to the RNA polymerase beta' chain family.</text>
</comment>
<dbReference type="STRING" id="37546.A0A1B0GA04"/>
<dbReference type="FunFam" id="1.10.274.100:FF:000003">
    <property type="entry name" value="DNA-directed RNA polymerase subunit"/>
    <property type="match status" value="1"/>
</dbReference>
<dbReference type="GO" id="GO:0006351">
    <property type="term" value="P:DNA-templated transcription"/>
    <property type="evidence" value="ECO:0007669"/>
    <property type="project" value="InterPro"/>
</dbReference>
<dbReference type="Pfam" id="PF04983">
    <property type="entry name" value="RNA_pol_Rpb1_3"/>
    <property type="match status" value="1"/>
</dbReference>
<dbReference type="Proteomes" id="UP000092444">
    <property type="component" value="Unassembled WGS sequence"/>
</dbReference>
<evidence type="ECO:0000256" key="9">
    <source>
        <dbReference type="ARBA" id="ARBA00022842"/>
    </source>
</evidence>
<dbReference type="Pfam" id="PF04997">
    <property type="entry name" value="RNA_pol_Rpb1_1"/>
    <property type="match status" value="1"/>
</dbReference>
<evidence type="ECO:0000313" key="16">
    <source>
        <dbReference type="EnsemblMetazoa" id="GMOY010141-PA"/>
    </source>
</evidence>
<comment type="catalytic activity">
    <reaction evidence="12 14">
        <text>RNA(n) + a ribonucleoside 5'-triphosphate = RNA(n+1) + diphosphate</text>
        <dbReference type="Rhea" id="RHEA:21248"/>
        <dbReference type="Rhea" id="RHEA-COMP:14527"/>
        <dbReference type="Rhea" id="RHEA-COMP:17342"/>
        <dbReference type="ChEBI" id="CHEBI:33019"/>
        <dbReference type="ChEBI" id="CHEBI:61557"/>
        <dbReference type="ChEBI" id="CHEBI:140395"/>
        <dbReference type="EC" id="2.7.7.6"/>
    </reaction>
</comment>
<dbReference type="FunFam" id="1.10.150.390:FF:000004">
    <property type="entry name" value="DNA-directed RNA polymerase subunit"/>
    <property type="match status" value="1"/>
</dbReference>
<evidence type="ECO:0000256" key="5">
    <source>
        <dbReference type="ARBA" id="ARBA00022679"/>
    </source>
</evidence>
<evidence type="ECO:0000256" key="14">
    <source>
        <dbReference type="RuleBase" id="RU004279"/>
    </source>
</evidence>
<dbReference type="Gene3D" id="6.10.250.2940">
    <property type="match status" value="1"/>
</dbReference>
<dbReference type="InterPro" id="IPR042102">
    <property type="entry name" value="RNA_pol_Rpb1_3_sf"/>
</dbReference>
<comment type="subunit">
    <text evidence="3">Component of the RNA polymerase III (Pol III) complex consisting of 17 subunits.</text>
</comment>
<dbReference type="Gene3D" id="6.20.50.80">
    <property type="match status" value="1"/>
</dbReference>
<organism evidence="16 17">
    <name type="scientific">Glossina morsitans morsitans</name>
    <name type="common">Savannah tsetse fly</name>
    <dbReference type="NCBI Taxonomy" id="37546"/>
    <lineage>
        <taxon>Eukaryota</taxon>
        <taxon>Metazoa</taxon>
        <taxon>Ecdysozoa</taxon>
        <taxon>Arthropoda</taxon>
        <taxon>Hexapoda</taxon>
        <taxon>Insecta</taxon>
        <taxon>Pterygota</taxon>
        <taxon>Neoptera</taxon>
        <taxon>Endopterygota</taxon>
        <taxon>Diptera</taxon>
        <taxon>Brachycera</taxon>
        <taxon>Muscomorpha</taxon>
        <taxon>Hippoboscoidea</taxon>
        <taxon>Glossinidae</taxon>
        <taxon>Glossina</taxon>
    </lineage>
</organism>
<evidence type="ECO:0000256" key="2">
    <source>
        <dbReference type="ARBA" id="ARBA00006460"/>
    </source>
</evidence>
<keyword evidence="4 14" id="KW-0240">DNA-directed RNA polymerase</keyword>
<dbReference type="InterPro" id="IPR007080">
    <property type="entry name" value="RNA_pol_Rpb1_1"/>
</dbReference>
<dbReference type="InterPro" id="IPR000722">
    <property type="entry name" value="RNA_pol_asu"/>
</dbReference>
<keyword evidence="6 14" id="KW-0548">Nucleotidyltransferase</keyword>
<dbReference type="CDD" id="cd02736">
    <property type="entry name" value="RNAP_III_Rpc1_C"/>
    <property type="match status" value="1"/>
</dbReference>
<keyword evidence="7" id="KW-0479">Metal-binding</keyword>
<dbReference type="EC" id="2.7.7.6" evidence="14"/>
<accession>A0A1B0GA04</accession>
<dbReference type="Gene3D" id="1.10.132.30">
    <property type="match status" value="1"/>
</dbReference>
<dbReference type="GO" id="GO:0003899">
    <property type="term" value="F:DNA-directed RNA polymerase activity"/>
    <property type="evidence" value="ECO:0007669"/>
    <property type="project" value="UniProtKB-EC"/>
</dbReference>
<name>A0A1B0GA04_GLOMM</name>
<dbReference type="Gene3D" id="1.10.274.100">
    <property type="entry name" value="RNA polymerase Rpb1, domain 3"/>
    <property type="match status" value="1"/>
</dbReference>
<dbReference type="InterPro" id="IPR035698">
    <property type="entry name" value="RNAP_III_Rpc1_C"/>
</dbReference>
<dbReference type="CDD" id="cd02583">
    <property type="entry name" value="RNAP_III_RPC1_N"/>
    <property type="match status" value="1"/>
</dbReference>
<dbReference type="FunFam" id="4.10.860.120:FF:000004">
    <property type="entry name" value="DNA-directed RNA polymerase subunit"/>
    <property type="match status" value="1"/>
</dbReference>
<proteinExistence type="inferred from homology"/>
<dbReference type="EnsemblMetazoa" id="GMOY010141-RA">
    <property type="protein sequence ID" value="GMOY010141-PA"/>
    <property type="gene ID" value="GMOY010141"/>
</dbReference>
<keyword evidence="8" id="KW-0862">Zinc</keyword>
<evidence type="ECO:0000256" key="10">
    <source>
        <dbReference type="ARBA" id="ARBA00023163"/>
    </source>
</evidence>
<dbReference type="InterPro" id="IPR035697">
    <property type="entry name" value="RNAP_III_RPC1_N"/>
</dbReference>
<dbReference type="GO" id="GO:0005654">
    <property type="term" value="C:nucleoplasm"/>
    <property type="evidence" value="ECO:0007669"/>
    <property type="project" value="UniProtKB-ARBA"/>
</dbReference>
<dbReference type="InterPro" id="IPR015700">
    <property type="entry name" value="RPC1"/>
</dbReference>
<evidence type="ECO:0000256" key="7">
    <source>
        <dbReference type="ARBA" id="ARBA00022723"/>
    </source>
</evidence>
<dbReference type="Gene3D" id="3.30.1490.180">
    <property type="entry name" value="RNA polymerase ii"/>
    <property type="match status" value="1"/>
</dbReference>
<evidence type="ECO:0000256" key="13">
    <source>
        <dbReference type="ARBA" id="ARBA00058108"/>
    </source>
</evidence>
<dbReference type="PANTHER" id="PTHR48446:SF1">
    <property type="entry name" value="DNA-DIRECTED RNA POLYMERASE SUBUNIT BETA' N-TERMINAL SECTION"/>
    <property type="match status" value="1"/>
</dbReference>
<keyword evidence="5 14" id="KW-0808">Transferase</keyword>
<evidence type="ECO:0000313" key="17">
    <source>
        <dbReference type="Proteomes" id="UP000092444"/>
    </source>
</evidence>
<feature type="domain" description="RNA polymerase N-terminal" evidence="15">
    <location>
        <begin position="311"/>
        <end position="616"/>
    </location>
</feature>
<comment type="subcellular location">
    <subcellularLocation>
        <location evidence="1">Nucleus</location>
    </subcellularLocation>
</comment>
<evidence type="ECO:0000256" key="3">
    <source>
        <dbReference type="ARBA" id="ARBA00011206"/>
    </source>
</evidence>
<dbReference type="Gene3D" id="4.10.860.120">
    <property type="entry name" value="RNA polymerase II, clamp domain"/>
    <property type="match status" value="1"/>
</dbReference>
<keyword evidence="9" id="KW-0460">Magnesium</keyword>
<keyword evidence="10 14" id="KW-0804">Transcription</keyword>
<dbReference type="GO" id="GO:0046872">
    <property type="term" value="F:metal ion binding"/>
    <property type="evidence" value="ECO:0007669"/>
    <property type="project" value="UniProtKB-KW"/>
</dbReference>
<dbReference type="Gene3D" id="2.40.40.20">
    <property type="match status" value="1"/>
</dbReference>
<keyword evidence="17" id="KW-1185">Reference proteome</keyword>
<dbReference type="SMART" id="SM00663">
    <property type="entry name" value="RPOLA_N"/>
    <property type="match status" value="1"/>
</dbReference>
<dbReference type="NCBIfam" id="NF006336">
    <property type="entry name" value="PRK08566.1"/>
    <property type="match status" value="1"/>
</dbReference>
<dbReference type="FunFam" id="1.10.132.30:FF:000001">
    <property type="entry name" value="DNA-directed RNA polymerase subunit"/>
    <property type="match status" value="1"/>
</dbReference>
<dbReference type="Pfam" id="PF05000">
    <property type="entry name" value="RNA_pol_Rpb1_4"/>
    <property type="match status" value="1"/>
</dbReference>
<comment type="function">
    <text evidence="13">DNA-dependent RNA polymerase catalyzes the transcription of DNA into RNA using the four ribonucleoside triphosphates as substrates. Largest and catalytic core component of RNA polymerase III which synthesizes small RNAs, such as 5S rRNA and tRNAs. Forms the polymerase active center together with the second largest subunit. A single-stranded DNA template strand of the promoter is positioned within the central active site cleft of Pol III. A bridging helix emanates from RPC1 and crosses the cleft near the catalytic site and is thought to promote translocation of Pol III by acting as a ratchet that moves the RNA-DNA hybrid through the active site by switching from straight to bent conformations at each step of nucleotide addition.</text>
</comment>
<dbReference type="InterPro" id="IPR044893">
    <property type="entry name" value="RNA_pol_Rpb1_clamp_domain"/>
</dbReference>
<dbReference type="Pfam" id="PF00623">
    <property type="entry name" value="RNA_pol_Rpb1_2"/>
    <property type="match status" value="1"/>
</dbReference>
<dbReference type="SUPFAM" id="SSF64484">
    <property type="entry name" value="beta and beta-prime subunits of DNA dependent RNA-polymerase"/>
    <property type="match status" value="1"/>
</dbReference>
<dbReference type="InterPro" id="IPR006592">
    <property type="entry name" value="RNA_pol_N"/>
</dbReference>
<evidence type="ECO:0000256" key="12">
    <source>
        <dbReference type="ARBA" id="ARBA00048552"/>
    </source>
</evidence>
<dbReference type="InterPro" id="IPR007081">
    <property type="entry name" value="RNA_pol_Rpb1_5"/>
</dbReference>
<reference evidence="16" key="1">
    <citation type="submission" date="2020-05" db="UniProtKB">
        <authorList>
            <consortium name="EnsemblMetazoa"/>
        </authorList>
    </citation>
    <scope>IDENTIFICATION</scope>
    <source>
        <strain evidence="16">Yale</strain>
    </source>
</reference>
<dbReference type="InterPro" id="IPR007083">
    <property type="entry name" value="RNA_pol_Rpb1_4"/>
</dbReference>
<keyword evidence="11" id="KW-0539">Nucleus</keyword>
<dbReference type="EMBL" id="CCAG010018793">
    <property type="status" value="NOT_ANNOTATED_CDS"/>
    <property type="molecule type" value="Genomic_DNA"/>
</dbReference>
<dbReference type="GO" id="GO:0003677">
    <property type="term" value="F:DNA binding"/>
    <property type="evidence" value="ECO:0007669"/>
    <property type="project" value="InterPro"/>
</dbReference>
<dbReference type="FunFam" id="3.30.1490.180:FF:000002">
    <property type="entry name" value="DNA-directed RNA polymerase subunit"/>
    <property type="match status" value="1"/>
</dbReference>
<dbReference type="FunFam" id="2.40.40.20:FF:000019">
    <property type="entry name" value="DNA-directed RNA polymerase II subunit RPB1"/>
    <property type="match status" value="1"/>
</dbReference>